<organism evidence="8 9">
    <name type="scientific">Extensimonas vulgaris</name>
    <dbReference type="NCBI Taxonomy" id="1031594"/>
    <lineage>
        <taxon>Bacteria</taxon>
        <taxon>Pseudomonadati</taxon>
        <taxon>Pseudomonadota</taxon>
        <taxon>Betaproteobacteria</taxon>
        <taxon>Burkholderiales</taxon>
        <taxon>Comamonadaceae</taxon>
        <taxon>Extensimonas</taxon>
    </lineage>
</organism>
<dbReference type="GO" id="GO:0005886">
    <property type="term" value="C:plasma membrane"/>
    <property type="evidence" value="ECO:0007669"/>
    <property type="project" value="TreeGrafter"/>
</dbReference>
<dbReference type="InterPro" id="IPR032823">
    <property type="entry name" value="BCA_ABC_TP_C"/>
</dbReference>
<dbReference type="Pfam" id="PF12399">
    <property type="entry name" value="BCA_ABC_TP_C"/>
    <property type="match status" value="1"/>
</dbReference>
<evidence type="ECO:0000259" key="7">
    <source>
        <dbReference type="PROSITE" id="PS50893"/>
    </source>
</evidence>
<dbReference type="GO" id="GO:0015192">
    <property type="term" value="F:L-phenylalanine transmembrane transporter activity"/>
    <property type="evidence" value="ECO:0007669"/>
    <property type="project" value="TreeGrafter"/>
</dbReference>
<dbReference type="EMBL" id="QPJU01000001">
    <property type="protein sequence ID" value="RCX11699.1"/>
    <property type="molecule type" value="Genomic_DNA"/>
</dbReference>
<dbReference type="InterPro" id="IPR027417">
    <property type="entry name" value="P-loop_NTPase"/>
</dbReference>
<keyword evidence="5 8" id="KW-0067">ATP-binding</keyword>
<sequence length="277" mass="30522">MKPLLTVEQLVMRFGGITAIDGLSLEVPRGRITAVIGPNGAGKTTLFNCITGFYRPSAGRIVLHTAEGEQELTRLQGHRIAREARIVRTFQNIRLFAGMTVLENLLVAQHRELQRAARFSLAGLLHTPGYRRAQQAALERARRWLAELGLTQYADLPAGALPYGTQRRVEIARALCTEPQLLCLDEPAAGLNPKESAELNALLLRLRDAHHLTLLFIEHDMNVVMNVSDHVVVMNFGRKIAEGAPQHVQHDPEVIAAYLGAAEDAEEEKPDVEVGNA</sequence>
<dbReference type="GO" id="GO:0016887">
    <property type="term" value="F:ATP hydrolysis activity"/>
    <property type="evidence" value="ECO:0007669"/>
    <property type="project" value="InterPro"/>
</dbReference>
<comment type="caution">
    <text evidence="8">The sequence shown here is derived from an EMBL/GenBank/DDBJ whole genome shotgun (WGS) entry which is preliminary data.</text>
</comment>
<evidence type="ECO:0000313" key="8">
    <source>
        <dbReference type="EMBL" id="RCX11699.1"/>
    </source>
</evidence>
<dbReference type="Gene3D" id="3.40.50.300">
    <property type="entry name" value="P-loop containing nucleotide triphosphate hydrolases"/>
    <property type="match status" value="1"/>
</dbReference>
<evidence type="ECO:0000313" key="9">
    <source>
        <dbReference type="Proteomes" id="UP000252174"/>
    </source>
</evidence>
<keyword evidence="2" id="KW-0813">Transport</keyword>
<dbReference type="SUPFAM" id="SSF52540">
    <property type="entry name" value="P-loop containing nucleoside triphosphate hydrolases"/>
    <property type="match status" value="1"/>
</dbReference>
<evidence type="ECO:0000256" key="5">
    <source>
        <dbReference type="ARBA" id="ARBA00022840"/>
    </source>
</evidence>
<dbReference type="PANTHER" id="PTHR45772:SF11">
    <property type="entry name" value="HIGH-AFFINITY BRANCHED-CHAIN AMINO ACID TRANSPORT ATP-BINDING PROTEIN LIVG"/>
    <property type="match status" value="1"/>
</dbReference>
<keyword evidence="6" id="KW-0029">Amino-acid transport</keyword>
<keyword evidence="3" id="KW-1003">Cell membrane</keyword>
<keyword evidence="9" id="KW-1185">Reference proteome</keyword>
<dbReference type="GO" id="GO:0042941">
    <property type="term" value="P:D-alanine transmembrane transport"/>
    <property type="evidence" value="ECO:0007669"/>
    <property type="project" value="TreeGrafter"/>
</dbReference>
<dbReference type="PROSITE" id="PS50893">
    <property type="entry name" value="ABC_TRANSPORTER_2"/>
    <property type="match status" value="1"/>
</dbReference>
<dbReference type="GO" id="GO:0005304">
    <property type="term" value="F:L-valine transmembrane transporter activity"/>
    <property type="evidence" value="ECO:0007669"/>
    <property type="project" value="TreeGrafter"/>
</dbReference>
<dbReference type="GO" id="GO:1903805">
    <property type="term" value="P:L-valine import across plasma membrane"/>
    <property type="evidence" value="ECO:0007669"/>
    <property type="project" value="TreeGrafter"/>
</dbReference>
<dbReference type="InterPro" id="IPR003593">
    <property type="entry name" value="AAA+_ATPase"/>
</dbReference>
<dbReference type="AlphaFoldDB" id="A0A369AQQ0"/>
<dbReference type="GO" id="GO:0015188">
    <property type="term" value="F:L-isoleucine transmembrane transporter activity"/>
    <property type="evidence" value="ECO:0007669"/>
    <property type="project" value="TreeGrafter"/>
</dbReference>
<keyword evidence="3" id="KW-0472">Membrane</keyword>
<dbReference type="InterPro" id="IPR003439">
    <property type="entry name" value="ABC_transporter-like_ATP-bd"/>
</dbReference>
<reference evidence="8 9" key="1">
    <citation type="submission" date="2018-07" db="EMBL/GenBank/DDBJ databases">
        <title>Genomic Encyclopedia of Type Strains, Phase IV (KMG-IV): sequencing the most valuable type-strain genomes for metagenomic binning, comparative biology and taxonomic classification.</title>
        <authorList>
            <person name="Goeker M."/>
        </authorList>
    </citation>
    <scope>NUCLEOTIDE SEQUENCE [LARGE SCALE GENOMIC DNA]</scope>
    <source>
        <strain evidence="8 9">DSM 100911</strain>
    </source>
</reference>
<dbReference type="OrthoDB" id="9805514at2"/>
<gene>
    <name evidence="8" type="ORF">DFR45_101228</name>
</gene>
<feature type="domain" description="ABC transporter" evidence="7">
    <location>
        <begin position="5"/>
        <end position="261"/>
    </location>
</feature>
<dbReference type="GO" id="GO:0015808">
    <property type="term" value="P:L-alanine transport"/>
    <property type="evidence" value="ECO:0007669"/>
    <property type="project" value="TreeGrafter"/>
</dbReference>
<keyword evidence="4" id="KW-0547">Nucleotide-binding</keyword>
<proteinExistence type="inferred from homology"/>
<protein>
    <submittedName>
        <fullName evidence="8">Amino acid/amide ABC transporter ATP-binding protein 1 (HAAT family)</fullName>
    </submittedName>
</protein>
<accession>A0A369AQQ0</accession>
<comment type="similarity">
    <text evidence="1">Belongs to the ABC transporter superfamily.</text>
</comment>
<dbReference type="Proteomes" id="UP000252174">
    <property type="component" value="Unassembled WGS sequence"/>
</dbReference>
<dbReference type="SMART" id="SM00382">
    <property type="entry name" value="AAA"/>
    <property type="match status" value="1"/>
</dbReference>
<evidence type="ECO:0000256" key="3">
    <source>
        <dbReference type="ARBA" id="ARBA00022475"/>
    </source>
</evidence>
<dbReference type="InterPro" id="IPR051120">
    <property type="entry name" value="ABC_AA/LPS_Transport"/>
</dbReference>
<name>A0A369AQQ0_9BURK</name>
<dbReference type="CDD" id="cd03219">
    <property type="entry name" value="ABC_Mj1267_LivG_branched"/>
    <property type="match status" value="1"/>
</dbReference>
<evidence type="ECO:0000256" key="1">
    <source>
        <dbReference type="ARBA" id="ARBA00005417"/>
    </source>
</evidence>
<dbReference type="GO" id="GO:0005524">
    <property type="term" value="F:ATP binding"/>
    <property type="evidence" value="ECO:0007669"/>
    <property type="project" value="UniProtKB-KW"/>
</dbReference>
<dbReference type="GO" id="GO:1903806">
    <property type="term" value="P:L-isoleucine import across plasma membrane"/>
    <property type="evidence" value="ECO:0007669"/>
    <property type="project" value="TreeGrafter"/>
</dbReference>
<dbReference type="FunFam" id="3.40.50.300:FF:000421">
    <property type="entry name" value="Branched-chain amino acid ABC transporter ATP-binding protein"/>
    <property type="match status" value="1"/>
</dbReference>
<dbReference type="Pfam" id="PF00005">
    <property type="entry name" value="ABC_tran"/>
    <property type="match status" value="1"/>
</dbReference>
<dbReference type="RefSeq" id="WP_114481862.1">
    <property type="nucleotide sequence ID" value="NZ_QPJU01000001.1"/>
</dbReference>
<evidence type="ECO:0000256" key="6">
    <source>
        <dbReference type="ARBA" id="ARBA00022970"/>
    </source>
</evidence>
<evidence type="ECO:0000256" key="2">
    <source>
        <dbReference type="ARBA" id="ARBA00022448"/>
    </source>
</evidence>
<dbReference type="PANTHER" id="PTHR45772">
    <property type="entry name" value="CONSERVED COMPONENT OF ABC TRANSPORTER FOR NATURAL AMINO ACIDS-RELATED"/>
    <property type="match status" value="1"/>
</dbReference>
<evidence type="ECO:0000256" key="4">
    <source>
        <dbReference type="ARBA" id="ARBA00022741"/>
    </source>
</evidence>